<dbReference type="PROSITE" id="PS50943">
    <property type="entry name" value="HTH_CROC1"/>
    <property type="match status" value="1"/>
</dbReference>
<dbReference type="GO" id="GO:0003677">
    <property type="term" value="F:DNA binding"/>
    <property type="evidence" value="ECO:0007669"/>
    <property type="project" value="InterPro"/>
</dbReference>
<protein>
    <submittedName>
        <fullName evidence="1">Helix-turn-helix transcriptional regulator</fullName>
    </submittedName>
</protein>
<dbReference type="OrthoDB" id="9812960at2"/>
<dbReference type="InterPro" id="IPR001387">
    <property type="entry name" value="Cro/C1-type_HTH"/>
</dbReference>
<organism evidence="1 2">
    <name type="scientific">Ruminiclostridium herbifermentans</name>
    <dbReference type="NCBI Taxonomy" id="2488810"/>
    <lineage>
        <taxon>Bacteria</taxon>
        <taxon>Bacillati</taxon>
        <taxon>Bacillota</taxon>
        <taxon>Clostridia</taxon>
        <taxon>Eubacteriales</taxon>
        <taxon>Oscillospiraceae</taxon>
        <taxon>Ruminiclostridium</taxon>
    </lineage>
</organism>
<dbReference type="RefSeq" id="WP_137697448.1">
    <property type="nucleotide sequence ID" value="NZ_CP061336.1"/>
</dbReference>
<dbReference type="Gene3D" id="1.10.260.40">
    <property type="entry name" value="lambda repressor-like DNA-binding domains"/>
    <property type="match status" value="1"/>
</dbReference>
<dbReference type="Pfam" id="PF01381">
    <property type="entry name" value="HTH_3"/>
    <property type="match status" value="1"/>
</dbReference>
<proteinExistence type="predicted"/>
<name>A0A4U7JG97_9FIRM</name>
<dbReference type="SUPFAM" id="SSF47413">
    <property type="entry name" value="lambda repressor-like DNA-binding domains"/>
    <property type="match status" value="1"/>
</dbReference>
<dbReference type="EMBL" id="CP061336">
    <property type="protein sequence ID" value="QNU66683.1"/>
    <property type="molecule type" value="Genomic_DNA"/>
</dbReference>
<sequence>MNTLGKYISEQRAFKNLSIRKLAKIANLSHTEISRLESGERKKPSPFVLKAISHALNINFEELMRTAGYTDDAENVSGLPLKLYKIQFLNEKEIDEVSNFIDFLLSKRNQHH</sequence>
<dbReference type="SMART" id="SM00530">
    <property type="entry name" value="HTH_XRE"/>
    <property type="match status" value="1"/>
</dbReference>
<evidence type="ECO:0000313" key="2">
    <source>
        <dbReference type="Proteomes" id="UP000306409"/>
    </source>
</evidence>
<evidence type="ECO:0000313" key="1">
    <source>
        <dbReference type="EMBL" id="QNU66683.1"/>
    </source>
</evidence>
<dbReference type="Proteomes" id="UP000306409">
    <property type="component" value="Chromosome"/>
</dbReference>
<dbReference type="CDD" id="cd00093">
    <property type="entry name" value="HTH_XRE"/>
    <property type="match status" value="1"/>
</dbReference>
<gene>
    <name evidence="1" type="ORF">EHE19_017840</name>
</gene>
<keyword evidence="2" id="KW-1185">Reference proteome</keyword>
<dbReference type="InterPro" id="IPR010982">
    <property type="entry name" value="Lambda_DNA-bd_dom_sf"/>
</dbReference>
<reference evidence="1 2" key="1">
    <citation type="submission" date="2020-09" db="EMBL/GenBank/DDBJ databases">
        <title>Characterization and genome sequencing of Ruminiclostridium sp. nov. MA18.</title>
        <authorList>
            <person name="Rettenmaier R."/>
            <person name="Kowollik M.-L."/>
            <person name="Liebl W."/>
            <person name="Zverlov V."/>
        </authorList>
    </citation>
    <scope>NUCLEOTIDE SEQUENCE [LARGE SCALE GENOMIC DNA]</scope>
    <source>
        <strain evidence="1 2">MA18</strain>
    </source>
</reference>
<accession>A0A4U7JG97</accession>
<dbReference type="KEGG" id="rher:EHE19_017840"/>
<dbReference type="AlphaFoldDB" id="A0A4U7JG97"/>